<proteinExistence type="predicted"/>
<evidence type="ECO:0000259" key="3">
    <source>
        <dbReference type="SMART" id="SM01218"/>
    </source>
</evidence>
<evidence type="ECO:0000256" key="2">
    <source>
        <dbReference type="SAM" id="MobiDB-lite"/>
    </source>
</evidence>
<evidence type="ECO:0000313" key="4">
    <source>
        <dbReference type="EMBL" id="KAG6451344.1"/>
    </source>
</evidence>
<gene>
    <name evidence="4" type="ORF">O3G_MSEX007094</name>
</gene>
<feature type="compositionally biased region" description="Low complexity" evidence="2">
    <location>
        <begin position="195"/>
        <end position="208"/>
    </location>
</feature>
<keyword evidence="5" id="KW-1185">Reference proteome</keyword>
<feature type="region of interest" description="Disordered" evidence="2">
    <location>
        <begin position="191"/>
        <end position="232"/>
    </location>
</feature>
<protein>
    <recommendedName>
        <fullName evidence="3">Chromatin target of PRMT1 protein C-terminal domain-containing protein</fullName>
    </recommendedName>
</protein>
<evidence type="ECO:0000313" key="5">
    <source>
        <dbReference type="Proteomes" id="UP000791440"/>
    </source>
</evidence>
<dbReference type="InterPro" id="IPR025715">
    <property type="entry name" value="FoP_C"/>
</dbReference>
<dbReference type="GO" id="GO:0003723">
    <property type="term" value="F:RNA binding"/>
    <property type="evidence" value="ECO:0007669"/>
    <property type="project" value="UniProtKB-KW"/>
</dbReference>
<feature type="compositionally biased region" description="Gly residues" evidence="2">
    <location>
        <begin position="209"/>
        <end position="222"/>
    </location>
</feature>
<dbReference type="Pfam" id="PF13865">
    <property type="entry name" value="FoP_duplication"/>
    <property type="match status" value="1"/>
</dbReference>
<name>A0A921Z6A7_MANSE</name>
<dbReference type="OrthoDB" id="446014at2759"/>
<comment type="caution">
    <text evidence="4">The sequence shown here is derived from an EMBL/GenBank/DDBJ whole genome shotgun (WGS) entry which is preliminary data.</text>
</comment>
<keyword evidence="1" id="KW-0694">RNA-binding</keyword>
<dbReference type="EMBL" id="JH668405">
    <property type="protein sequence ID" value="KAG6451344.1"/>
    <property type="molecule type" value="Genomic_DNA"/>
</dbReference>
<sequence length="267" mass="29470">MVIERVHGLRGTGMSLNERFSILASAAPDRVAMRQKHRPIGAFMNTNLNFRNRNIIEQIAKRLEQQARRQAVKQRLGMGPTAGLRRFGSESSLPGLRRSNSFSSINQDRSIKQRIGWRQSNGNLSRSASFSNLSGVSLGSRGSWGSWGGRPLRGFRRRGGGQRALRGRFRGGRQGVGRITRVPQRVFTRGPRVQGQQRVAARGTARGAARGGGRGRGRGTGGVPRNQQTKTVTKEELDAQLEQYMAGSKAALDKELDTYMKNAMDLE</sequence>
<dbReference type="Proteomes" id="UP000791440">
    <property type="component" value="Unassembled WGS sequence"/>
</dbReference>
<dbReference type="SMART" id="SM01218">
    <property type="entry name" value="FoP_duplication"/>
    <property type="match status" value="1"/>
</dbReference>
<organism evidence="4 5">
    <name type="scientific">Manduca sexta</name>
    <name type="common">Tobacco hawkmoth</name>
    <name type="synonym">Tobacco hornworm</name>
    <dbReference type="NCBI Taxonomy" id="7130"/>
    <lineage>
        <taxon>Eukaryota</taxon>
        <taxon>Metazoa</taxon>
        <taxon>Ecdysozoa</taxon>
        <taxon>Arthropoda</taxon>
        <taxon>Hexapoda</taxon>
        <taxon>Insecta</taxon>
        <taxon>Pterygota</taxon>
        <taxon>Neoptera</taxon>
        <taxon>Endopterygota</taxon>
        <taxon>Lepidoptera</taxon>
        <taxon>Glossata</taxon>
        <taxon>Ditrysia</taxon>
        <taxon>Bombycoidea</taxon>
        <taxon>Sphingidae</taxon>
        <taxon>Sphinginae</taxon>
        <taxon>Sphingini</taxon>
        <taxon>Manduca</taxon>
    </lineage>
</organism>
<feature type="domain" description="Chromatin target of PRMT1 protein C-terminal" evidence="3">
    <location>
        <begin position="172"/>
        <end position="266"/>
    </location>
</feature>
<reference evidence="4" key="1">
    <citation type="journal article" date="2016" name="Insect Biochem. Mol. Biol.">
        <title>Multifaceted biological insights from a draft genome sequence of the tobacco hornworm moth, Manduca sexta.</title>
        <authorList>
            <person name="Kanost M.R."/>
            <person name="Arrese E.L."/>
            <person name="Cao X."/>
            <person name="Chen Y.R."/>
            <person name="Chellapilla S."/>
            <person name="Goldsmith M.R."/>
            <person name="Grosse-Wilde E."/>
            <person name="Heckel D.G."/>
            <person name="Herndon N."/>
            <person name="Jiang H."/>
            <person name="Papanicolaou A."/>
            <person name="Qu J."/>
            <person name="Soulages J.L."/>
            <person name="Vogel H."/>
            <person name="Walters J."/>
            <person name="Waterhouse R.M."/>
            <person name="Ahn S.J."/>
            <person name="Almeida F.C."/>
            <person name="An C."/>
            <person name="Aqrawi P."/>
            <person name="Bretschneider A."/>
            <person name="Bryant W.B."/>
            <person name="Bucks S."/>
            <person name="Chao H."/>
            <person name="Chevignon G."/>
            <person name="Christen J.M."/>
            <person name="Clarke D.F."/>
            <person name="Dittmer N.T."/>
            <person name="Ferguson L.C.F."/>
            <person name="Garavelou S."/>
            <person name="Gordon K.H.J."/>
            <person name="Gunaratna R.T."/>
            <person name="Han Y."/>
            <person name="Hauser F."/>
            <person name="He Y."/>
            <person name="Heidel-Fischer H."/>
            <person name="Hirsh A."/>
            <person name="Hu Y."/>
            <person name="Jiang H."/>
            <person name="Kalra D."/>
            <person name="Klinner C."/>
            <person name="Konig C."/>
            <person name="Kovar C."/>
            <person name="Kroll A.R."/>
            <person name="Kuwar S.S."/>
            <person name="Lee S.L."/>
            <person name="Lehman R."/>
            <person name="Li K."/>
            <person name="Li Z."/>
            <person name="Liang H."/>
            <person name="Lovelace S."/>
            <person name="Lu Z."/>
            <person name="Mansfield J.H."/>
            <person name="McCulloch K.J."/>
            <person name="Mathew T."/>
            <person name="Morton B."/>
            <person name="Muzny D.M."/>
            <person name="Neunemann D."/>
            <person name="Ongeri F."/>
            <person name="Pauchet Y."/>
            <person name="Pu L.L."/>
            <person name="Pyrousis I."/>
            <person name="Rao X.J."/>
            <person name="Redding A."/>
            <person name="Roesel C."/>
            <person name="Sanchez-Gracia A."/>
            <person name="Schaack S."/>
            <person name="Shukla A."/>
            <person name="Tetreau G."/>
            <person name="Wang Y."/>
            <person name="Xiong G.H."/>
            <person name="Traut W."/>
            <person name="Walsh T.K."/>
            <person name="Worley K.C."/>
            <person name="Wu D."/>
            <person name="Wu W."/>
            <person name="Wu Y.Q."/>
            <person name="Zhang X."/>
            <person name="Zou Z."/>
            <person name="Zucker H."/>
            <person name="Briscoe A.D."/>
            <person name="Burmester T."/>
            <person name="Clem R.J."/>
            <person name="Feyereisen R."/>
            <person name="Grimmelikhuijzen C.J.P."/>
            <person name="Hamodrakas S.J."/>
            <person name="Hansson B.S."/>
            <person name="Huguet E."/>
            <person name="Jermiin L.S."/>
            <person name="Lan Q."/>
            <person name="Lehman H.K."/>
            <person name="Lorenzen M."/>
            <person name="Merzendorfer H."/>
            <person name="Michalopoulos I."/>
            <person name="Morton D.B."/>
            <person name="Muthukrishnan S."/>
            <person name="Oakeshott J.G."/>
            <person name="Palmer W."/>
            <person name="Park Y."/>
            <person name="Passarelli A.L."/>
            <person name="Rozas J."/>
            <person name="Schwartz L.M."/>
            <person name="Smith W."/>
            <person name="Southgate A."/>
            <person name="Vilcinskas A."/>
            <person name="Vogt R."/>
            <person name="Wang P."/>
            <person name="Werren J."/>
            <person name="Yu X.Q."/>
            <person name="Zhou J.J."/>
            <person name="Brown S.J."/>
            <person name="Scherer S.E."/>
            <person name="Richards S."/>
            <person name="Blissard G.W."/>
        </authorList>
    </citation>
    <scope>NUCLEOTIDE SEQUENCE</scope>
</reference>
<reference evidence="4" key="2">
    <citation type="submission" date="2020-12" db="EMBL/GenBank/DDBJ databases">
        <authorList>
            <person name="Kanost M."/>
        </authorList>
    </citation>
    <scope>NUCLEOTIDE SEQUENCE</scope>
</reference>
<dbReference type="AlphaFoldDB" id="A0A921Z6A7"/>
<evidence type="ECO:0000256" key="1">
    <source>
        <dbReference type="ARBA" id="ARBA00022884"/>
    </source>
</evidence>
<accession>A0A921Z6A7</accession>